<evidence type="ECO:0000313" key="9">
    <source>
        <dbReference type="Proteomes" id="UP000185999"/>
    </source>
</evidence>
<dbReference type="PANTHER" id="PTHR43833:SF5">
    <property type="entry name" value="TRK SYSTEM POTASSIUM UPTAKE PROTEIN TRKA"/>
    <property type="match status" value="1"/>
</dbReference>
<evidence type="ECO:0000256" key="1">
    <source>
        <dbReference type="ARBA" id="ARBA00017378"/>
    </source>
</evidence>
<keyword evidence="6" id="KW-0406">Ion transport</keyword>
<dbReference type="Gene3D" id="3.30.70.1450">
    <property type="entry name" value="Regulator of K+ conductance, C-terminal domain"/>
    <property type="match status" value="1"/>
</dbReference>
<protein>
    <recommendedName>
        <fullName evidence="1">Trk system potassium uptake protein TrkA</fullName>
    </recommendedName>
</protein>
<dbReference type="EMBL" id="FTOE01000002">
    <property type="protein sequence ID" value="SIS55084.1"/>
    <property type="molecule type" value="Genomic_DNA"/>
</dbReference>
<dbReference type="InterPro" id="IPR006036">
    <property type="entry name" value="K_uptake_TrkA"/>
</dbReference>
<organism evidence="8 9">
    <name type="scientific">Neptunomonas antarctica</name>
    <dbReference type="NCBI Taxonomy" id="619304"/>
    <lineage>
        <taxon>Bacteria</taxon>
        <taxon>Pseudomonadati</taxon>
        <taxon>Pseudomonadota</taxon>
        <taxon>Gammaproteobacteria</taxon>
        <taxon>Oceanospirillales</taxon>
        <taxon>Oceanospirillaceae</taxon>
        <taxon>Neptunomonas</taxon>
    </lineage>
</organism>
<keyword evidence="4" id="KW-0630">Potassium</keyword>
<name>A0A1N7K0W7_9GAMM</name>
<evidence type="ECO:0000256" key="2">
    <source>
        <dbReference type="ARBA" id="ARBA00022448"/>
    </source>
</evidence>
<dbReference type="InterPro" id="IPR006037">
    <property type="entry name" value="RCK_C"/>
</dbReference>
<keyword evidence="2" id="KW-0813">Transport</keyword>
<dbReference type="OrthoDB" id="7375203at2"/>
<dbReference type="PROSITE" id="PS51202">
    <property type="entry name" value="RCK_C"/>
    <property type="match status" value="1"/>
</dbReference>
<accession>A0A1N7K0W7</accession>
<dbReference type="GO" id="GO:0015079">
    <property type="term" value="F:potassium ion transmembrane transporter activity"/>
    <property type="evidence" value="ECO:0007669"/>
    <property type="project" value="InterPro"/>
</dbReference>
<dbReference type="GO" id="GO:0005886">
    <property type="term" value="C:plasma membrane"/>
    <property type="evidence" value="ECO:0007669"/>
    <property type="project" value="InterPro"/>
</dbReference>
<dbReference type="AlphaFoldDB" id="A0A1N7K0W7"/>
<proteinExistence type="predicted"/>
<evidence type="ECO:0000313" key="8">
    <source>
        <dbReference type="EMBL" id="SIS55084.1"/>
    </source>
</evidence>
<feature type="domain" description="RCK C-terminal" evidence="7">
    <location>
        <begin position="139"/>
        <end position="220"/>
    </location>
</feature>
<evidence type="ECO:0000259" key="7">
    <source>
        <dbReference type="PROSITE" id="PS51202"/>
    </source>
</evidence>
<dbReference type="InterPro" id="IPR036291">
    <property type="entry name" value="NAD(P)-bd_dom_sf"/>
</dbReference>
<dbReference type="Gene3D" id="3.40.50.720">
    <property type="entry name" value="NAD(P)-binding Rossmann-like Domain"/>
    <property type="match status" value="1"/>
</dbReference>
<sequence length="231" mass="25797">MECAVCRLQVAYNLSLLLVSKRLERSGTNHEVIIIDRDKEVIDTISAELDCGFLHGDGSKPSLLRETNPEETDVLYCLTDHDQTNIIASLVGRSLGFAKVVTKIEDPGYAHICIELGLEATITPSRTIGRHLADMLEGRDPLDLSTMFRYDASTFSFVAQEKHVGAMHDVKLPKGCRIMCIYRNGKLIIPQEDEKIEWGDEVIIITHQKNLGALHAQLDLDLNNQPDDSVE</sequence>
<dbReference type="InterPro" id="IPR003148">
    <property type="entry name" value="RCK_N"/>
</dbReference>
<dbReference type="SUPFAM" id="SSF51735">
    <property type="entry name" value="NAD(P)-binding Rossmann-fold domains"/>
    <property type="match status" value="1"/>
</dbReference>
<dbReference type="STRING" id="619304.SAMN05421760_102120"/>
<evidence type="ECO:0000256" key="4">
    <source>
        <dbReference type="ARBA" id="ARBA00022958"/>
    </source>
</evidence>
<dbReference type="Pfam" id="PF02254">
    <property type="entry name" value="TrkA_N"/>
    <property type="match status" value="1"/>
</dbReference>
<evidence type="ECO:0000256" key="6">
    <source>
        <dbReference type="ARBA" id="ARBA00023065"/>
    </source>
</evidence>
<dbReference type="PRINTS" id="PR00335">
    <property type="entry name" value="KUPTAKETRKA"/>
</dbReference>
<keyword evidence="9" id="KW-1185">Reference proteome</keyword>
<dbReference type="Pfam" id="PF02080">
    <property type="entry name" value="TrkA_C"/>
    <property type="match status" value="1"/>
</dbReference>
<dbReference type="InterPro" id="IPR036721">
    <property type="entry name" value="RCK_C_sf"/>
</dbReference>
<evidence type="ECO:0000256" key="3">
    <source>
        <dbReference type="ARBA" id="ARBA00022538"/>
    </source>
</evidence>
<gene>
    <name evidence="8" type="ORF">SAMN05421760_102120</name>
</gene>
<dbReference type="Proteomes" id="UP000185999">
    <property type="component" value="Unassembled WGS sequence"/>
</dbReference>
<dbReference type="InterPro" id="IPR050721">
    <property type="entry name" value="Trk_Ktr_HKT_K-transport"/>
</dbReference>
<keyword evidence="3" id="KW-0633">Potassium transport</keyword>
<keyword evidence="5" id="KW-0520">NAD</keyword>
<dbReference type="PANTHER" id="PTHR43833">
    <property type="entry name" value="POTASSIUM CHANNEL PROTEIN 2-RELATED-RELATED"/>
    <property type="match status" value="1"/>
</dbReference>
<reference evidence="9" key="1">
    <citation type="submission" date="2017-01" db="EMBL/GenBank/DDBJ databases">
        <authorList>
            <person name="Varghese N."/>
            <person name="Submissions S."/>
        </authorList>
    </citation>
    <scope>NUCLEOTIDE SEQUENCE [LARGE SCALE GENOMIC DNA]</scope>
    <source>
        <strain evidence="9">DSM 22306</strain>
    </source>
</reference>
<evidence type="ECO:0000256" key="5">
    <source>
        <dbReference type="ARBA" id="ARBA00023027"/>
    </source>
</evidence>
<dbReference type="SUPFAM" id="SSF116726">
    <property type="entry name" value="TrkA C-terminal domain-like"/>
    <property type="match status" value="1"/>
</dbReference>